<dbReference type="SMART" id="SM00382">
    <property type="entry name" value="AAA"/>
    <property type="match status" value="1"/>
</dbReference>
<dbReference type="GO" id="GO:0016887">
    <property type="term" value="F:ATP hydrolysis activity"/>
    <property type="evidence" value="ECO:0007669"/>
    <property type="project" value="InterPro"/>
</dbReference>
<dbReference type="GO" id="GO:0017116">
    <property type="term" value="F:single-stranded DNA helicase activity"/>
    <property type="evidence" value="ECO:0007669"/>
    <property type="project" value="TreeGrafter"/>
</dbReference>
<dbReference type="InterPro" id="IPR032423">
    <property type="entry name" value="AAA_assoc_2"/>
</dbReference>
<dbReference type="EMBL" id="MWWR01000024">
    <property type="protein sequence ID" value="OZG49009.1"/>
    <property type="molecule type" value="Genomic_DNA"/>
</dbReference>
<evidence type="ECO:0000256" key="1">
    <source>
        <dbReference type="ARBA" id="ARBA00008959"/>
    </source>
</evidence>
<gene>
    <name evidence="6" type="ORF">PSRA_1741</name>
</gene>
<dbReference type="Pfam" id="PF12002">
    <property type="entry name" value="MgsA_C"/>
    <property type="match status" value="1"/>
</dbReference>
<feature type="region of interest" description="Disordered" evidence="4">
    <location>
        <begin position="446"/>
        <end position="484"/>
    </location>
</feature>
<keyword evidence="2" id="KW-0547">Nucleotide-binding</keyword>
<name>A0A261EQ78_9BIFI</name>
<dbReference type="Gene3D" id="1.20.272.10">
    <property type="match status" value="1"/>
</dbReference>
<dbReference type="GO" id="GO:0008047">
    <property type="term" value="F:enzyme activator activity"/>
    <property type="evidence" value="ECO:0007669"/>
    <property type="project" value="TreeGrafter"/>
</dbReference>
<evidence type="ECO:0000256" key="2">
    <source>
        <dbReference type="ARBA" id="ARBA00022741"/>
    </source>
</evidence>
<feature type="domain" description="AAA+ ATPase" evidence="5">
    <location>
        <begin position="58"/>
        <end position="174"/>
    </location>
</feature>
<dbReference type="CDD" id="cd18139">
    <property type="entry name" value="HLD_clamp_RarA"/>
    <property type="match status" value="1"/>
</dbReference>
<dbReference type="SUPFAM" id="SSF52540">
    <property type="entry name" value="P-loop containing nucleoside triphosphate hydrolases"/>
    <property type="match status" value="1"/>
</dbReference>
<dbReference type="Gene3D" id="3.40.50.300">
    <property type="entry name" value="P-loop containing nucleotide triphosphate hydrolases"/>
    <property type="match status" value="1"/>
</dbReference>
<evidence type="ECO:0000256" key="3">
    <source>
        <dbReference type="ARBA" id="ARBA00022840"/>
    </source>
</evidence>
<dbReference type="PANTHER" id="PTHR13779:SF7">
    <property type="entry name" value="ATPASE WRNIP1"/>
    <property type="match status" value="1"/>
</dbReference>
<dbReference type="InterPro" id="IPR021886">
    <property type="entry name" value="MgsA_C"/>
</dbReference>
<dbReference type="InterPro" id="IPR027417">
    <property type="entry name" value="P-loop_NTPase"/>
</dbReference>
<reference evidence="6 7" key="1">
    <citation type="journal article" date="2017" name="BMC Genomics">
        <title>Comparative genomic and phylogenomic analyses of the Bifidobacteriaceae family.</title>
        <authorList>
            <person name="Lugli G.A."/>
            <person name="Milani C."/>
            <person name="Turroni F."/>
            <person name="Duranti S."/>
            <person name="Mancabelli L."/>
            <person name="Mangifesta M."/>
            <person name="Ferrario C."/>
            <person name="Modesto M."/>
            <person name="Mattarelli P."/>
            <person name="Jiri K."/>
            <person name="van Sinderen D."/>
            <person name="Ventura M."/>
        </authorList>
    </citation>
    <scope>NUCLEOTIDE SEQUENCE [LARGE SCALE GENOMIC DNA]</scope>
    <source>
        <strain evidence="6 7">DSM 24742</strain>
    </source>
</reference>
<feature type="compositionally biased region" description="Low complexity" evidence="4">
    <location>
        <begin position="462"/>
        <end position="484"/>
    </location>
</feature>
<dbReference type="AlphaFoldDB" id="A0A261EQ78"/>
<dbReference type="CDD" id="cd00009">
    <property type="entry name" value="AAA"/>
    <property type="match status" value="1"/>
</dbReference>
<dbReference type="Pfam" id="PF16193">
    <property type="entry name" value="AAA_assoc_2"/>
    <property type="match status" value="1"/>
</dbReference>
<evidence type="ECO:0000313" key="7">
    <source>
        <dbReference type="Proteomes" id="UP000216725"/>
    </source>
</evidence>
<comment type="caution">
    <text evidence="6">The sequence shown here is derived from an EMBL/GenBank/DDBJ whole genome shotgun (WGS) entry which is preliminary data.</text>
</comment>
<proteinExistence type="inferred from homology"/>
<evidence type="ECO:0000256" key="4">
    <source>
        <dbReference type="SAM" id="MobiDB-lite"/>
    </source>
</evidence>
<sequence length="484" mass="52939">MDMEIPHYETTRTEPLKPLAERMRPRRIEDVVGQEEVVAPGSPLMLMAQNPDLSSLAVPGAALLFGPPGTGKTTLSQLVAQESGRHMMKLNAVNLNVSDLTATLATISRLRRRNEECVLFIDEIHRLPQDMQDILLPVVEKRMMCFIAATTEPPASVLQPALLSRCIVVHLHKLTMDNLGEILDRACADPRGLNGRVRLDPEARKMLIVSSGGDARRSLTTLEAAASRAVWEGGDSGVVILTADDVRAVADNVARYSFQDQSNMTSAMIKSMRGSDADAAVYWAMRMLNAGEDPKFIARSVITTAAKDVGMADPEALRVATAAADAVDRLGMPNARFPLLEAVVYVSTAPKSDSIQRASEAVSRDIHDGYIGDVPDHLREPLDEEAKKEGEGNGYLNPHDFGGFVHQEYLPMGMEGHEYYQPNDSGMEHRIIPWLKDYRDYMAQKPSADEEREYEEYRHRAAAPASAPSADEAAAPDAVTGPAA</sequence>
<dbReference type="InterPro" id="IPR003593">
    <property type="entry name" value="AAA+_ATPase"/>
</dbReference>
<keyword evidence="3" id="KW-0067">ATP-binding</keyword>
<dbReference type="InterPro" id="IPR003959">
    <property type="entry name" value="ATPase_AAA_core"/>
</dbReference>
<dbReference type="RefSeq" id="WP_158216387.1">
    <property type="nucleotide sequence ID" value="NZ_JBKZBR010000001.1"/>
</dbReference>
<comment type="similarity">
    <text evidence="1">Belongs to the AAA ATPase family. RarA/MGS1/WRNIP1 subfamily.</text>
</comment>
<dbReference type="Proteomes" id="UP000216725">
    <property type="component" value="Unassembled WGS sequence"/>
</dbReference>
<dbReference type="InterPro" id="IPR008921">
    <property type="entry name" value="DNA_pol3_clamp-load_cplx_C"/>
</dbReference>
<keyword evidence="7" id="KW-1185">Reference proteome</keyword>
<protein>
    <submittedName>
        <fullName evidence="6">Recombination factor protein RarA</fullName>
    </submittedName>
</protein>
<dbReference type="Gene3D" id="1.10.8.60">
    <property type="match status" value="1"/>
</dbReference>
<dbReference type="OrthoDB" id="9778364at2"/>
<organism evidence="6 7">
    <name type="scientific">Pseudoscardovia radai</name>
    <dbReference type="NCBI Taxonomy" id="987066"/>
    <lineage>
        <taxon>Bacteria</taxon>
        <taxon>Bacillati</taxon>
        <taxon>Actinomycetota</taxon>
        <taxon>Actinomycetes</taxon>
        <taxon>Bifidobacteriales</taxon>
        <taxon>Bifidobacteriaceae</taxon>
        <taxon>Pseudoscardovia</taxon>
    </lineage>
</organism>
<dbReference type="SUPFAM" id="SSF48019">
    <property type="entry name" value="post-AAA+ oligomerization domain-like"/>
    <property type="match status" value="1"/>
</dbReference>
<dbReference type="GO" id="GO:0006261">
    <property type="term" value="P:DNA-templated DNA replication"/>
    <property type="evidence" value="ECO:0007669"/>
    <property type="project" value="TreeGrafter"/>
</dbReference>
<accession>A0A261EQ78</accession>
<dbReference type="PANTHER" id="PTHR13779">
    <property type="entry name" value="WERNER HELICASE-INTERACTING PROTEIN 1 FAMILY MEMBER"/>
    <property type="match status" value="1"/>
</dbReference>
<dbReference type="GO" id="GO:0005524">
    <property type="term" value="F:ATP binding"/>
    <property type="evidence" value="ECO:0007669"/>
    <property type="project" value="UniProtKB-KW"/>
</dbReference>
<dbReference type="Pfam" id="PF00004">
    <property type="entry name" value="AAA"/>
    <property type="match status" value="1"/>
</dbReference>
<dbReference type="Gene3D" id="1.10.3710.10">
    <property type="entry name" value="DNA polymerase III clamp loader subunits, C-terminal domain"/>
    <property type="match status" value="1"/>
</dbReference>
<evidence type="ECO:0000259" key="5">
    <source>
        <dbReference type="SMART" id="SM00382"/>
    </source>
</evidence>
<dbReference type="InterPro" id="IPR051314">
    <property type="entry name" value="AAA_ATPase_RarA/MGS1/WRNIP1"/>
</dbReference>
<evidence type="ECO:0000313" key="6">
    <source>
        <dbReference type="EMBL" id="OZG49009.1"/>
    </source>
</evidence>
<dbReference type="GO" id="GO:0003677">
    <property type="term" value="F:DNA binding"/>
    <property type="evidence" value="ECO:0007669"/>
    <property type="project" value="InterPro"/>
</dbReference>
<dbReference type="GO" id="GO:0000731">
    <property type="term" value="P:DNA synthesis involved in DNA repair"/>
    <property type="evidence" value="ECO:0007669"/>
    <property type="project" value="TreeGrafter"/>
</dbReference>